<accession>A0A1C3EE40</accession>
<dbReference type="EMBL" id="LYBM01000034">
    <property type="protein sequence ID" value="ODA31508.1"/>
    <property type="molecule type" value="Genomic_DNA"/>
</dbReference>
<dbReference type="GO" id="GO:0003677">
    <property type="term" value="F:DNA binding"/>
    <property type="evidence" value="ECO:0007669"/>
    <property type="project" value="InterPro"/>
</dbReference>
<feature type="compositionally biased region" description="Basic residues" evidence="1">
    <location>
        <begin position="1"/>
        <end position="10"/>
    </location>
</feature>
<dbReference type="RefSeq" id="WP_068904292.1">
    <property type="nucleotide sequence ID" value="NZ_JBHUIF010000028.1"/>
</dbReference>
<keyword evidence="3" id="KW-1185">Reference proteome</keyword>
<dbReference type="Proteomes" id="UP000094936">
    <property type="component" value="Unassembled WGS sequence"/>
</dbReference>
<dbReference type="GO" id="GO:0004519">
    <property type="term" value="F:endonuclease activity"/>
    <property type="evidence" value="ECO:0007669"/>
    <property type="project" value="InterPro"/>
</dbReference>
<evidence type="ECO:0000313" key="2">
    <source>
        <dbReference type="EMBL" id="ODA31508.1"/>
    </source>
</evidence>
<feature type="region of interest" description="Disordered" evidence="1">
    <location>
        <begin position="1"/>
        <end position="23"/>
    </location>
</feature>
<dbReference type="OrthoDB" id="8562788at2"/>
<gene>
    <name evidence="2" type="ORF">A8L45_16555</name>
</gene>
<dbReference type="STRING" id="1080227.A8L45_16555"/>
<proteinExistence type="predicted"/>
<evidence type="ECO:0000313" key="3">
    <source>
        <dbReference type="Proteomes" id="UP000094936"/>
    </source>
</evidence>
<reference evidence="2 3" key="1">
    <citation type="submission" date="2016-05" db="EMBL/GenBank/DDBJ databases">
        <title>Genomic Taxonomy of the Vibrionaceae.</title>
        <authorList>
            <person name="Gomez-Gil B."/>
            <person name="Enciso-Ibarra J."/>
        </authorList>
    </citation>
    <scope>NUCLEOTIDE SEQUENCE [LARGE SCALE GENOMIC DNA]</scope>
    <source>
        <strain evidence="2 3">CAIM 1920</strain>
    </source>
</reference>
<name>A0A1C3EE40_9GAMM</name>
<sequence>MSIARHHRQKTLAEKESQSRSEQGLQMNASQYELMLAQLKTHQRQLSKIQSLSRRATVKSEILSDYDAYVEGVLSAGAGHQDDVLMTVMVWRIDAGDLEGAMAIAEYAIQFNLAMPERFKRDTATLIAEEIADAFLNHNIDAKVPLAQTVELTKDHDMPDEVRSRLHKALGLALSEDDKANAIVHLKQSLALNPRAGVKKTMEKLQREISSES</sequence>
<comment type="caution">
    <text evidence="2">The sequence shown here is derived from an EMBL/GenBank/DDBJ whole genome shotgun (WGS) entry which is preliminary data.</text>
</comment>
<protein>
    <recommendedName>
        <fullName evidence="4">Terminase</fullName>
    </recommendedName>
</protein>
<organism evidence="2 3">
    <name type="scientific">Veronia pacifica</name>
    <dbReference type="NCBI Taxonomy" id="1080227"/>
    <lineage>
        <taxon>Bacteria</taxon>
        <taxon>Pseudomonadati</taxon>
        <taxon>Pseudomonadota</taxon>
        <taxon>Gammaproteobacteria</taxon>
        <taxon>Vibrionales</taxon>
        <taxon>Vibrionaceae</taxon>
        <taxon>Veronia</taxon>
    </lineage>
</organism>
<dbReference type="InterPro" id="IPR010270">
    <property type="entry name" value="Phage_P2_GpM"/>
</dbReference>
<evidence type="ECO:0008006" key="4">
    <source>
        <dbReference type="Google" id="ProtNLM"/>
    </source>
</evidence>
<dbReference type="AlphaFoldDB" id="A0A1C3EE40"/>
<dbReference type="Pfam" id="PF05944">
    <property type="entry name" value="Phage_term_smal"/>
    <property type="match status" value="1"/>
</dbReference>
<evidence type="ECO:0000256" key="1">
    <source>
        <dbReference type="SAM" id="MobiDB-lite"/>
    </source>
</evidence>